<dbReference type="Pfam" id="PF10321">
    <property type="entry name" value="7TM_GPCR_Srt"/>
    <property type="match status" value="1"/>
</dbReference>
<feature type="transmembrane region" description="Helical" evidence="1">
    <location>
        <begin position="119"/>
        <end position="142"/>
    </location>
</feature>
<organism evidence="2 3">
    <name type="scientific">Caenorhabditis japonica</name>
    <dbReference type="NCBI Taxonomy" id="281687"/>
    <lineage>
        <taxon>Eukaryota</taxon>
        <taxon>Metazoa</taxon>
        <taxon>Ecdysozoa</taxon>
        <taxon>Nematoda</taxon>
        <taxon>Chromadorea</taxon>
        <taxon>Rhabditida</taxon>
        <taxon>Rhabditina</taxon>
        <taxon>Rhabditomorpha</taxon>
        <taxon>Rhabditoidea</taxon>
        <taxon>Rhabditidae</taxon>
        <taxon>Peloderinae</taxon>
        <taxon>Caenorhabditis</taxon>
    </lineage>
</organism>
<sequence length="171" mass="19942">MSVFMTLLYLYPIHGLFFTKPAVFRPEFMSWFFDPGLGLDSSYYTNLNQPVNNAMLIVITLLLYSYLTLFILRRKVVQNSGKLSKTQKAVLLQASIICFFHSITSFLYVYMQFLYSPQWLRVVAEIGWQTCTGSACVVYLTLNRSLRTQVIKMVFPKSWKIEKRVSQVFII</sequence>
<reference evidence="3" key="1">
    <citation type="submission" date="2010-08" db="EMBL/GenBank/DDBJ databases">
        <authorList>
            <consortium name="Caenorhabditis japonica Sequencing Consortium"/>
            <person name="Wilson R.K."/>
        </authorList>
    </citation>
    <scope>NUCLEOTIDE SEQUENCE [LARGE SCALE GENOMIC DNA]</scope>
    <source>
        <strain evidence="3">DF5081</strain>
    </source>
</reference>
<keyword evidence="1" id="KW-1133">Transmembrane helix</keyword>
<protein>
    <recommendedName>
        <fullName evidence="4">Serpentine receptor class gamma</fullName>
    </recommendedName>
</protein>
<proteinExistence type="predicted"/>
<keyword evidence="1" id="KW-0472">Membrane</keyword>
<keyword evidence="3" id="KW-1185">Reference proteome</keyword>
<evidence type="ECO:0008006" key="4">
    <source>
        <dbReference type="Google" id="ProtNLM"/>
    </source>
</evidence>
<feature type="transmembrane region" description="Helical" evidence="1">
    <location>
        <begin position="54"/>
        <end position="72"/>
    </location>
</feature>
<reference evidence="2" key="2">
    <citation type="submission" date="2022-06" db="UniProtKB">
        <authorList>
            <consortium name="EnsemblMetazoa"/>
        </authorList>
    </citation>
    <scope>IDENTIFICATION</scope>
    <source>
        <strain evidence="2">DF5081</strain>
    </source>
</reference>
<dbReference type="EnsemblMetazoa" id="CJA24566.1">
    <property type="protein sequence ID" value="CJA24566.1"/>
    <property type="gene ID" value="WBGene00180138"/>
</dbReference>
<accession>A0A8R1E711</accession>
<evidence type="ECO:0000313" key="3">
    <source>
        <dbReference type="Proteomes" id="UP000005237"/>
    </source>
</evidence>
<evidence type="ECO:0000313" key="2">
    <source>
        <dbReference type="EnsemblMetazoa" id="CJA24566.1"/>
    </source>
</evidence>
<dbReference type="PANTHER" id="PTHR23021:SF47">
    <property type="entry name" value="SERPENTINE RECEPTOR, CLASS T"/>
    <property type="match status" value="1"/>
</dbReference>
<evidence type="ECO:0000256" key="1">
    <source>
        <dbReference type="SAM" id="Phobius"/>
    </source>
</evidence>
<dbReference type="Proteomes" id="UP000005237">
    <property type="component" value="Unassembled WGS sequence"/>
</dbReference>
<feature type="transmembrane region" description="Helical" evidence="1">
    <location>
        <begin position="92"/>
        <end position="113"/>
    </location>
</feature>
<name>A0A8R1E711_CAEJA</name>
<dbReference type="PANTHER" id="PTHR23021">
    <property type="entry name" value="SERPENTINE RECEPTOR, CLASS T"/>
    <property type="match status" value="1"/>
</dbReference>
<dbReference type="InterPro" id="IPR019425">
    <property type="entry name" value="7TM_GPCR_serpentine_rcpt_Srt"/>
</dbReference>
<dbReference type="AlphaFoldDB" id="A0A8R1E711"/>
<keyword evidence="1" id="KW-0812">Transmembrane</keyword>
<dbReference type="SUPFAM" id="SSF81321">
    <property type="entry name" value="Family A G protein-coupled receptor-like"/>
    <property type="match status" value="1"/>
</dbReference>